<dbReference type="PANTHER" id="PTHR47909">
    <property type="entry name" value="ALPHA/BETA-HYDROLASES SUPERFAMILY PROTEIN"/>
    <property type="match status" value="1"/>
</dbReference>
<keyword evidence="4" id="KW-1185">Reference proteome</keyword>
<evidence type="ECO:0000313" key="3">
    <source>
        <dbReference type="EMBL" id="MCA1856575.1"/>
    </source>
</evidence>
<organism evidence="3 4">
    <name type="scientific">Massilia hydrophila</name>
    <dbReference type="NCBI Taxonomy" id="3044279"/>
    <lineage>
        <taxon>Bacteria</taxon>
        <taxon>Pseudomonadati</taxon>
        <taxon>Pseudomonadota</taxon>
        <taxon>Betaproteobacteria</taxon>
        <taxon>Burkholderiales</taxon>
        <taxon>Oxalobacteraceae</taxon>
        <taxon>Telluria group</taxon>
        <taxon>Massilia</taxon>
    </lineage>
</organism>
<name>A0ABS7YA47_9BURK</name>
<keyword evidence="1" id="KW-0812">Transmembrane</keyword>
<dbReference type="Gene3D" id="3.40.50.1820">
    <property type="entry name" value="alpha/beta hydrolase"/>
    <property type="match status" value="1"/>
</dbReference>
<sequence>MSARRLLQLLLAVQALAALGIGLAALQLFGASRWGALGAGLGSVLLVRLLINANNFRLSARYASPTPDDCRIGGGARLRMFLEEFYASMLQSSWTMPRARARIRIHPGAGIPVLLLHGYGCNSGYWSHLLPRLEAAGISHATLDLAPLTGDIDGYVAQVGEAVDALCVASGADRVVLVAHSMGGLVARAWMRACGTARVARVITLGTPHHGTCLAAFGIGRNAAQMRRTVADTGEPPECAWLRALAGAEDAAARALVTSIYSHHDNIVAPQSSSMLPGARNIAFGGVGHVALGRNRRVLDALMAELMAALNAGTGAASRARARRGGQAQ</sequence>
<gene>
    <name evidence="3" type="ORF">LE190_11675</name>
</gene>
<dbReference type="Pfam" id="PF00561">
    <property type="entry name" value="Abhydrolase_1"/>
    <property type="match status" value="1"/>
</dbReference>
<keyword evidence="3" id="KW-0378">Hydrolase</keyword>
<proteinExistence type="predicted"/>
<evidence type="ECO:0000256" key="1">
    <source>
        <dbReference type="SAM" id="Phobius"/>
    </source>
</evidence>
<protein>
    <submittedName>
        <fullName evidence="3">Alpha/beta fold hydrolase</fullName>
    </submittedName>
</protein>
<keyword evidence="1" id="KW-1133">Transmembrane helix</keyword>
<dbReference type="RefSeq" id="WP_225238843.1">
    <property type="nucleotide sequence ID" value="NZ_JAHYBX010000003.1"/>
</dbReference>
<dbReference type="GO" id="GO:0016787">
    <property type="term" value="F:hydrolase activity"/>
    <property type="evidence" value="ECO:0007669"/>
    <property type="project" value="UniProtKB-KW"/>
</dbReference>
<dbReference type="EMBL" id="JAHYBX010000003">
    <property type="protein sequence ID" value="MCA1856575.1"/>
    <property type="molecule type" value="Genomic_DNA"/>
</dbReference>
<dbReference type="SUPFAM" id="SSF53474">
    <property type="entry name" value="alpha/beta-Hydrolases"/>
    <property type="match status" value="1"/>
</dbReference>
<dbReference type="PANTHER" id="PTHR47909:SF2">
    <property type="entry name" value="GPI INOSITOL-DEACYLASE"/>
    <property type="match status" value="1"/>
</dbReference>
<accession>A0ABS7YA47</accession>
<comment type="caution">
    <text evidence="3">The sequence shown here is derived from an EMBL/GenBank/DDBJ whole genome shotgun (WGS) entry which is preliminary data.</text>
</comment>
<evidence type="ECO:0000259" key="2">
    <source>
        <dbReference type="Pfam" id="PF00561"/>
    </source>
</evidence>
<feature type="transmembrane region" description="Helical" evidence="1">
    <location>
        <begin position="34"/>
        <end position="51"/>
    </location>
</feature>
<dbReference type="Proteomes" id="UP001198602">
    <property type="component" value="Unassembled WGS sequence"/>
</dbReference>
<feature type="domain" description="AB hydrolase-1" evidence="2">
    <location>
        <begin position="112"/>
        <end position="250"/>
    </location>
</feature>
<keyword evidence="1" id="KW-0472">Membrane</keyword>
<dbReference type="InterPro" id="IPR000073">
    <property type="entry name" value="AB_hydrolase_1"/>
</dbReference>
<evidence type="ECO:0000313" key="4">
    <source>
        <dbReference type="Proteomes" id="UP001198602"/>
    </source>
</evidence>
<dbReference type="InterPro" id="IPR029058">
    <property type="entry name" value="AB_hydrolase_fold"/>
</dbReference>
<reference evidence="3 4" key="1">
    <citation type="submission" date="2021-07" db="EMBL/GenBank/DDBJ databases">
        <title>Characterization of Violacein-producing bacteria and related species.</title>
        <authorList>
            <person name="Wilson H.S."/>
            <person name="De Leon M.E."/>
        </authorList>
    </citation>
    <scope>NUCLEOTIDE SEQUENCE [LARGE SCALE GENOMIC DNA]</scope>
    <source>
        <strain evidence="3 4">HSC-2F05</strain>
    </source>
</reference>